<dbReference type="EMBL" id="CP000302">
    <property type="protein sequence ID" value="ABE55657.1"/>
    <property type="molecule type" value="Genomic_DNA"/>
</dbReference>
<dbReference type="KEGG" id="sdn:Sden_2377"/>
<dbReference type="GO" id="GO:0005829">
    <property type="term" value="C:cytosol"/>
    <property type="evidence" value="ECO:0007669"/>
    <property type="project" value="TreeGrafter"/>
</dbReference>
<reference evidence="1 2" key="1">
    <citation type="submission" date="2006-03" db="EMBL/GenBank/DDBJ databases">
        <title>Complete sequence of Shewanella denitrificans OS217.</title>
        <authorList>
            <consortium name="US DOE Joint Genome Institute"/>
            <person name="Copeland A."/>
            <person name="Lucas S."/>
            <person name="Lapidus A."/>
            <person name="Barry K."/>
            <person name="Detter J.C."/>
            <person name="Glavina del Rio T."/>
            <person name="Hammon N."/>
            <person name="Israni S."/>
            <person name="Dalin E."/>
            <person name="Tice H."/>
            <person name="Pitluck S."/>
            <person name="Brettin T."/>
            <person name="Bruce D."/>
            <person name="Han C."/>
            <person name="Tapia R."/>
            <person name="Gilna P."/>
            <person name="Kiss H."/>
            <person name="Schmutz J."/>
            <person name="Larimer F."/>
            <person name="Land M."/>
            <person name="Hauser L."/>
            <person name="Kyrpides N."/>
            <person name="Lykidis A."/>
            <person name="Richardson P."/>
        </authorList>
    </citation>
    <scope>NUCLEOTIDE SEQUENCE [LARGE SCALE GENOMIC DNA]</scope>
    <source>
        <strain evidence="2">OS217 / ATCC BAA-1090 / DSM 15013</strain>
    </source>
</reference>
<dbReference type="Gene3D" id="3.10.180.10">
    <property type="entry name" value="2,3-Dihydroxybiphenyl 1,2-Dioxygenase, domain 1"/>
    <property type="match status" value="1"/>
</dbReference>
<gene>
    <name evidence="1" type="ordered locus">Sden_2377</name>
</gene>
<dbReference type="RefSeq" id="WP_011496808.1">
    <property type="nucleotide sequence ID" value="NC_007954.1"/>
</dbReference>
<dbReference type="Proteomes" id="UP000001982">
    <property type="component" value="Chromosome"/>
</dbReference>
<accession>Q12LL9</accession>
<name>Q12LL9_SHEDO</name>
<dbReference type="NCBIfam" id="NF008683">
    <property type="entry name" value="PRK11700.1-6"/>
    <property type="match status" value="1"/>
</dbReference>
<organism evidence="1 2">
    <name type="scientific">Shewanella denitrificans (strain OS217 / ATCC BAA-1090 / DSM 15013)</name>
    <dbReference type="NCBI Taxonomy" id="318161"/>
    <lineage>
        <taxon>Bacteria</taxon>
        <taxon>Pseudomonadati</taxon>
        <taxon>Pseudomonadota</taxon>
        <taxon>Gammaproteobacteria</taxon>
        <taxon>Alteromonadales</taxon>
        <taxon>Shewanellaceae</taxon>
        <taxon>Shewanella</taxon>
    </lineage>
</organism>
<dbReference type="Pfam" id="PF06185">
    <property type="entry name" value="YecM"/>
    <property type="match status" value="1"/>
</dbReference>
<proteinExistence type="predicted"/>
<dbReference type="AlphaFoldDB" id="Q12LL9"/>
<dbReference type="STRING" id="318161.Sden_2377"/>
<dbReference type="InterPro" id="IPR010393">
    <property type="entry name" value="DUF991_YecM-like"/>
</dbReference>
<dbReference type="PANTHER" id="PTHR37519:SF1">
    <property type="entry name" value="DIHYDROXYBIPHENYL DIOXYGENASE DOMAIN-CONTAINING PROTEIN"/>
    <property type="match status" value="1"/>
</dbReference>
<dbReference type="HOGENOM" id="CLU_122770_0_0_6"/>
<evidence type="ECO:0000313" key="1">
    <source>
        <dbReference type="EMBL" id="ABE55657.1"/>
    </source>
</evidence>
<protein>
    <recommendedName>
        <fullName evidence="3">VOC family protein</fullName>
    </recommendedName>
</protein>
<dbReference type="PANTHER" id="PTHR37519">
    <property type="match status" value="1"/>
</dbReference>
<dbReference type="OrthoDB" id="5689462at2"/>
<dbReference type="eggNOG" id="COG3102">
    <property type="taxonomic scope" value="Bacteria"/>
</dbReference>
<keyword evidence="2" id="KW-1185">Reference proteome</keyword>
<evidence type="ECO:0008006" key="3">
    <source>
        <dbReference type="Google" id="ProtNLM"/>
    </source>
</evidence>
<dbReference type="InterPro" id="IPR029068">
    <property type="entry name" value="Glyas_Bleomycin-R_OHBP_Dase"/>
</dbReference>
<evidence type="ECO:0000313" key="2">
    <source>
        <dbReference type="Proteomes" id="UP000001982"/>
    </source>
</evidence>
<dbReference type="SUPFAM" id="SSF54593">
    <property type="entry name" value="Glyoxalase/Bleomycin resistance protein/Dihydroxybiphenyl dioxygenase"/>
    <property type="match status" value="1"/>
</dbReference>
<sequence>MSITFEHLNSSWNEFSQQILGFIDTLGLSQAELECDHVALRVNSLETAQQLEQAFCQQGQIISKNIINGRPIVIIALDKPLILGEHAIDCVELPYPSDKVYPNEGWEHVELVFNCEAKSCDELALALTSRFSSLNKILAGDSNIEVKMSSPKGDKERLANPTIAFKRDNICVKLHTHHIRAIIASEQ</sequence>